<accession>A0A5S4GGC6</accession>
<organism evidence="1 2">
    <name type="scientific">Actinomadura geliboluensis</name>
    <dbReference type="NCBI Taxonomy" id="882440"/>
    <lineage>
        <taxon>Bacteria</taxon>
        <taxon>Bacillati</taxon>
        <taxon>Actinomycetota</taxon>
        <taxon>Actinomycetes</taxon>
        <taxon>Streptosporangiales</taxon>
        <taxon>Thermomonosporaceae</taxon>
        <taxon>Actinomadura</taxon>
    </lineage>
</organism>
<reference evidence="1 2" key="1">
    <citation type="submission" date="2019-05" db="EMBL/GenBank/DDBJ databases">
        <title>Draft genome sequence of Actinomadura geliboluensis A8036.</title>
        <authorList>
            <person name="Saricaoglu S."/>
            <person name="Isik K."/>
        </authorList>
    </citation>
    <scope>NUCLEOTIDE SEQUENCE [LARGE SCALE GENOMIC DNA]</scope>
    <source>
        <strain evidence="1 2">A8036</strain>
    </source>
</reference>
<evidence type="ECO:0000313" key="1">
    <source>
        <dbReference type="EMBL" id="TMR32015.1"/>
    </source>
</evidence>
<dbReference type="AlphaFoldDB" id="A0A5S4GGC6"/>
<dbReference type="InterPro" id="IPR050155">
    <property type="entry name" value="HAD-like_hydrolase_sf"/>
</dbReference>
<keyword evidence="2" id="KW-1185">Reference proteome</keyword>
<dbReference type="Pfam" id="PF00702">
    <property type="entry name" value="Hydrolase"/>
    <property type="match status" value="1"/>
</dbReference>
<dbReference type="SFLD" id="SFLDG01129">
    <property type="entry name" value="C1.5:_HAD__Beta-PGM__Phosphata"/>
    <property type="match status" value="1"/>
</dbReference>
<gene>
    <name evidence="1" type="ORF">ETD96_30700</name>
</gene>
<dbReference type="InterPro" id="IPR036412">
    <property type="entry name" value="HAD-like_sf"/>
</dbReference>
<dbReference type="EMBL" id="VCKZ01000283">
    <property type="protein sequence ID" value="TMR32015.1"/>
    <property type="molecule type" value="Genomic_DNA"/>
</dbReference>
<name>A0A5S4GGC6_9ACTN</name>
<proteinExistence type="predicted"/>
<sequence length="257" mass="27557">MRRPRALLLDFGGVLVETSRREGWSAALAKEVHAALVRAGCGDLDVTAVETDIKAGVAADKCWKDAMSRLYAPAEMTHAGFWGDYVAADWPAPARQLVVTHATPLCQRMGELRQERRIRPGIPELLDAAADHGIPCAVVSNSLSAAVHRNFTAATGLAEKLALEVYSDEAGVRKPNPEMIWIATRALGVEPGDAWYAGDNFDRDVLCGHRAGVGGNVLMVAGGTYDVPYEVRCRPDAVVDDGHGLLELLTNAMEGDA</sequence>
<dbReference type="GO" id="GO:0006281">
    <property type="term" value="P:DNA repair"/>
    <property type="evidence" value="ECO:0007669"/>
    <property type="project" value="TreeGrafter"/>
</dbReference>
<dbReference type="PANTHER" id="PTHR43434">
    <property type="entry name" value="PHOSPHOGLYCOLATE PHOSPHATASE"/>
    <property type="match status" value="1"/>
</dbReference>
<dbReference type="GO" id="GO:0005829">
    <property type="term" value="C:cytosol"/>
    <property type="evidence" value="ECO:0007669"/>
    <property type="project" value="TreeGrafter"/>
</dbReference>
<evidence type="ECO:0000313" key="2">
    <source>
        <dbReference type="Proteomes" id="UP000305238"/>
    </source>
</evidence>
<comment type="caution">
    <text evidence="1">The sequence shown here is derived from an EMBL/GenBank/DDBJ whole genome shotgun (WGS) entry which is preliminary data.</text>
</comment>
<dbReference type="GO" id="GO:0008967">
    <property type="term" value="F:phosphoglycolate phosphatase activity"/>
    <property type="evidence" value="ECO:0007669"/>
    <property type="project" value="TreeGrafter"/>
</dbReference>
<dbReference type="InterPro" id="IPR023214">
    <property type="entry name" value="HAD_sf"/>
</dbReference>
<dbReference type="Gene3D" id="3.40.50.1000">
    <property type="entry name" value="HAD superfamily/HAD-like"/>
    <property type="match status" value="1"/>
</dbReference>
<dbReference type="SUPFAM" id="SSF56784">
    <property type="entry name" value="HAD-like"/>
    <property type="match status" value="1"/>
</dbReference>
<dbReference type="SFLD" id="SFLDS00003">
    <property type="entry name" value="Haloacid_Dehalogenase"/>
    <property type="match status" value="1"/>
</dbReference>
<keyword evidence="1" id="KW-0378">Hydrolase</keyword>
<dbReference type="PANTHER" id="PTHR43434:SF16">
    <property type="entry name" value="BLL8046 PROTEIN"/>
    <property type="match status" value="1"/>
</dbReference>
<dbReference type="Proteomes" id="UP000305238">
    <property type="component" value="Unassembled WGS sequence"/>
</dbReference>
<dbReference type="OrthoDB" id="4954868at2"/>
<protein>
    <submittedName>
        <fullName evidence="1">HAD family hydrolase</fullName>
    </submittedName>
</protein>